<dbReference type="PRINTS" id="PR01590">
    <property type="entry name" value="HTHFIS"/>
</dbReference>
<dbReference type="Gene3D" id="1.10.8.60">
    <property type="match status" value="1"/>
</dbReference>
<dbReference type="GO" id="GO:0006355">
    <property type="term" value="P:regulation of DNA-templated transcription"/>
    <property type="evidence" value="ECO:0007669"/>
    <property type="project" value="InterPro"/>
</dbReference>
<dbReference type="SUPFAM" id="SSF52172">
    <property type="entry name" value="CheY-like"/>
    <property type="match status" value="1"/>
</dbReference>
<keyword evidence="6" id="KW-0597">Phosphoprotein</keyword>
<keyword evidence="2" id="KW-0067">ATP-binding</keyword>
<dbReference type="InterPro" id="IPR027417">
    <property type="entry name" value="P-loop_NTPase"/>
</dbReference>
<dbReference type="Gene3D" id="3.40.50.300">
    <property type="entry name" value="P-loop containing nucleotide triphosphate hydrolases"/>
    <property type="match status" value="1"/>
</dbReference>
<evidence type="ECO:0000259" key="7">
    <source>
        <dbReference type="PROSITE" id="PS50045"/>
    </source>
</evidence>
<organism evidence="9">
    <name type="scientific">Serratia sp. (strain ATCC 39006)</name>
    <name type="common">Prodigiosinella confusarubida</name>
    <dbReference type="NCBI Taxonomy" id="104623"/>
    <lineage>
        <taxon>Bacteria</taxon>
        <taxon>Pseudomonadati</taxon>
        <taxon>Pseudomonadota</taxon>
        <taxon>Gammaproteobacteria</taxon>
        <taxon>Enterobacterales</taxon>
        <taxon>Pectobacteriaceae</taxon>
        <taxon>Prodigiosinella</taxon>
    </lineage>
</organism>
<evidence type="ECO:0000313" key="11">
    <source>
        <dbReference type="EMBL" id="AUH02878.1"/>
    </source>
</evidence>
<keyword evidence="5" id="KW-0804">Transcription</keyword>
<dbReference type="PROSITE" id="PS00675">
    <property type="entry name" value="SIGMA54_INTERACT_1"/>
    <property type="match status" value="1"/>
</dbReference>
<dbReference type="AlphaFoldDB" id="M9WR92"/>
<dbReference type="Gene3D" id="3.40.50.2300">
    <property type="match status" value="1"/>
</dbReference>
<dbReference type="PROSITE" id="PS00688">
    <property type="entry name" value="SIGMA54_INTERACT_3"/>
    <property type="match status" value="1"/>
</dbReference>
<evidence type="ECO:0000313" key="12">
    <source>
        <dbReference type="Proteomes" id="UP000017700"/>
    </source>
</evidence>
<keyword evidence="4" id="KW-0238">DNA-binding</keyword>
<evidence type="ECO:0000256" key="5">
    <source>
        <dbReference type="ARBA" id="ARBA00023163"/>
    </source>
</evidence>
<dbReference type="GO" id="GO:0043565">
    <property type="term" value="F:sequence-specific DNA binding"/>
    <property type="evidence" value="ECO:0007669"/>
    <property type="project" value="InterPro"/>
</dbReference>
<reference evidence="10 13" key="5">
    <citation type="submission" date="2017-11" db="EMBL/GenBank/DDBJ databases">
        <title>Complete genome sequence of Serratia sp. ATCC 39006 LacA.</title>
        <authorList>
            <person name="Hampton H.G."/>
            <person name="Jackson S.A."/>
            <person name="Jauregui R."/>
            <person name="Poulter G.T.M."/>
            <person name="Salmond G.P.C."/>
            <person name="Fineran P.C."/>
        </authorList>
    </citation>
    <scope>NUCLEOTIDE SEQUENCE [LARGE SCALE GENOMIC DNA]</scope>
    <source>
        <strain evidence="10 13">ATCC 39006</strain>
    </source>
</reference>
<dbReference type="CDD" id="cd00009">
    <property type="entry name" value="AAA"/>
    <property type="match status" value="1"/>
</dbReference>
<evidence type="ECO:0000256" key="6">
    <source>
        <dbReference type="PROSITE-ProRule" id="PRU00169"/>
    </source>
</evidence>
<dbReference type="PANTHER" id="PTHR32071:SF57">
    <property type="entry name" value="C4-DICARBOXYLATE TRANSPORT TRANSCRIPTIONAL REGULATORY PROTEIN DCTD"/>
    <property type="match status" value="1"/>
</dbReference>
<dbReference type="Pfam" id="PF00158">
    <property type="entry name" value="Sigma54_activat"/>
    <property type="match status" value="1"/>
</dbReference>
<reference evidence="11" key="6">
    <citation type="submission" date="2017-11" db="EMBL/GenBank/DDBJ databases">
        <title>Complete genome sequence of Serratia sp. ATCC 39006.</title>
        <authorList>
            <person name="Hampton H.G."/>
            <person name="Jackson S.A."/>
            <person name="Jauregui R."/>
            <person name="Poulter G.T.M."/>
            <person name="Salmond G.P.C."/>
            <person name="Fineran P.C."/>
        </authorList>
    </citation>
    <scope>NUCLEOTIDE SEQUENCE</scope>
    <source>
        <strain evidence="11">ATCC 39006</strain>
    </source>
</reference>
<feature type="modified residue" description="4-aspartylphosphate" evidence="6">
    <location>
        <position position="57"/>
    </location>
</feature>
<dbReference type="Gene3D" id="1.10.10.60">
    <property type="entry name" value="Homeodomain-like"/>
    <property type="match status" value="1"/>
</dbReference>
<dbReference type="InterPro" id="IPR002197">
    <property type="entry name" value="HTH_Fis"/>
</dbReference>
<dbReference type="PROSITE" id="PS50045">
    <property type="entry name" value="SIGMA54_INTERACT_4"/>
    <property type="match status" value="1"/>
</dbReference>
<dbReference type="Pfam" id="PF02954">
    <property type="entry name" value="HTH_8"/>
    <property type="match status" value="1"/>
</dbReference>
<evidence type="ECO:0000259" key="8">
    <source>
        <dbReference type="PROSITE" id="PS50110"/>
    </source>
</evidence>
<dbReference type="Proteomes" id="UP000017700">
    <property type="component" value="Chromosome"/>
</dbReference>
<evidence type="ECO:0000256" key="3">
    <source>
        <dbReference type="ARBA" id="ARBA00023015"/>
    </source>
</evidence>
<gene>
    <name evidence="9" type="primary">gvrA</name>
    <name evidence="10" type="ORF">CWC46_01220</name>
    <name evidence="11" type="ORF">Ser39006_001220</name>
</gene>
<dbReference type="KEGG" id="serq:CWC46_01220"/>
<dbReference type="EMBL" id="KC601845">
    <property type="protein sequence ID" value="AGJ98300.1"/>
    <property type="molecule type" value="Genomic_DNA"/>
</dbReference>
<dbReference type="SUPFAM" id="SSF52540">
    <property type="entry name" value="P-loop containing nucleoside triphosphate hydrolases"/>
    <property type="match status" value="1"/>
</dbReference>
<accession>M9WR92</accession>
<dbReference type="SUPFAM" id="SSF46689">
    <property type="entry name" value="Homeodomain-like"/>
    <property type="match status" value="1"/>
</dbReference>
<dbReference type="GO" id="GO:0000160">
    <property type="term" value="P:phosphorelay signal transduction system"/>
    <property type="evidence" value="ECO:0007669"/>
    <property type="project" value="InterPro"/>
</dbReference>
<keyword evidence="12" id="KW-1185">Reference proteome</keyword>
<sequence>MKSIDPGYVLIIDDDKDICDLLSHLLEKAGCETQQGYDGDMAIKLLSQREPDVLLLDSILPKHSGMEVLANAHALYPQLPVIIITGNVGILSAVGAIKAGAWDYIPKPFDNKRVLDLVNRAMQMRWGNYDSNCKASKDTKTRIAAMMGNSREIQSVIRDVVNVAHTDFSVVIQGETGTGKELVAKNIHLASQHATGVFVPIDCGSIPDSLIENELFGHEKGSYTGADQVHAGKFEAADGGTLFLDEIANMSLSAQAKLLRVLQEHVVYRIGATKPIPVNVRVLAASNDDLLDAVVKGKFREDLYYRLNEYVIRIPPLRNRHEDILFLSNRFIAETSVELNKTPPDLSVAAKETLLRYPWPGNVRELRAVIRRAVLVSDKRVGVDDLGLVIKEDHFPQSTKNPYLRTIQNFCLEGSSLKEITQLNIDQIERIIIQDTLEKTGNNKAEAARRLNIDYKTLHSKLKKINAAEVNNHE</sequence>
<dbReference type="InterPro" id="IPR009057">
    <property type="entry name" value="Homeodomain-like_sf"/>
</dbReference>
<dbReference type="InterPro" id="IPR058031">
    <property type="entry name" value="AAA_lid_NorR"/>
</dbReference>
<dbReference type="KEGG" id="sera:Ser39006_001220"/>
<keyword evidence="3" id="KW-0805">Transcription regulation</keyword>
<reference evidence="11" key="4">
    <citation type="submission" date="2013-09" db="EMBL/GenBank/DDBJ databases">
        <authorList>
            <person name="Wang G."/>
            <person name="Yang Y."/>
            <person name="Su Y."/>
        </authorList>
    </citation>
    <scope>NUCLEOTIDE SEQUENCE</scope>
    <source>
        <strain evidence="11">ATCC 39006</strain>
    </source>
</reference>
<dbReference type="SMART" id="SM00448">
    <property type="entry name" value="REC"/>
    <property type="match status" value="1"/>
</dbReference>
<evidence type="ECO:0000256" key="4">
    <source>
        <dbReference type="ARBA" id="ARBA00023125"/>
    </source>
</evidence>
<evidence type="ECO:0000313" key="10">
    <source>
        <dbReference type="EMBL" id="AUG98563.1"/>
    </source>
</evidence>
<protein>
    <submittedName>
        <fullName evidence="9">GvrA</fullName>
    </submittedName>
    <submittedName>
        <fullName evidence="10">Sigma-54-dependent Fis family transcriptional regulator</fullName>
    </submittedName>
</protein>
<feature type="domain" description="Sigma-54 factor interaction" evidence="7">
    <location>
        <begin position="146"/>
        <end position="375"/>
    </location>
</feature>
<evidence type="ECO:0000313" key="13">
    <source>
        <dbReference type="Proteomes" id="UP000233778"/>
    </source>
</evidence>
<dbReference type="InterPro" id="IPR025944">
    <property type="entry name" value="Sigma_54_int_dom_CS"/>
</dbReference>
<reference evidence="9" key="1">
    <citation type="journal article" date="2011" name="Proc. Natl. Acad. Sci. U.S.A.">
        <title>A quorum-sensing molecule acts as a morphogen controlling gas vesicle organelle biogenesis and adaptive flotation in an enterobacterium.</title>
        <authorList>
            <person name="Ramsay J.P."/>
            <person name="Williamson N.R."/>
            <person name="Spring D.R."/>
            <person name="Salmond G.P."/>
        </authorList>
    </citation>
    <scope>NUCLEOTIDE SEQUENCE</scope>
</reference>
<dbReference type="InterPro" id="IPR025662">
    <property type="entry name" value="Sigma_54_int_dom_ATP-bd_1"/>
</dbReference>
<proteinExistence type="predicted"/>
<reference evidence="9" key="3">
    <citation type="submission" date="2013-02" db="EMBL/GenBank/DDBJ databases">
        <authorList>
            <person name="Ramsay J.P."/>
            <person name="Williamson N.R."/>
            <person name="Spring D.R."/>
            <person name="Salmond G.P.C."/>
        </authorList>
    </citation>
    <scope>NUCLEOTIDE SEQUENCE</scope>
</reference>
<dbReference type="EMBL" id="CP025085">
    <property type="protein sequence ID" value="AUG98563.1"/>
    <property type="molecule type" value="Genomic_DNA"/>
</dbReference>
<dbReference type="Pfam" id="PF00072">
    <property type="entry name" value="Response_reg"/>
    <property type="match status" value="1"/>
</dbReference>
<dbReference type="Pfam" id="PF25601">
    <property type="entry name" value="AAA_lid_14"/>
    <property type="match status" value="1"/>
</dbReference>
<dbReference type="InterPro" id="IPR002078">
    <property type="entry name" value="Sigma_54_int"/>
</dbReference>
<reference evidence="11 12" key="2">
    <citation type="journal article" date="2013" name="Genome Announc.">
        <title>Draft genome sequence of Serratia sp. strain ATCC 39006, a model bacterium for analysis of the biosynthesis and regulation of prodigiosin, a carbapenem, and gas vesicles.</title>
        <authorList>
            <person name="Fineran P.C."/>
            <person name="Iglesias Cans M.C."/>
            <person name="Ramsay J.P."/>
            <person name="Wilf N.M."/>
            <person name="Cossyleon D."/>
            <person name="McNeil M.B."/>
            <person name="Williamson N.R."/>
            <person name="Monson R.E."/>
            <person name="Becher S.A."/>
            <person name="Stanton J.A."/>
            <person name="Brugger K."/>
            <person name="Brown S.D."/>
            <person name="Salmond G.P."/>
        </authorList>
    </citation>
    <scope>NUCLEOTIDE SEQUENCE [LARGE SCALE GENOMIC DNA]</scope>
    <source>
        <strain evidence="11">ATCC 39006</strain>
        <strain evidence="12">ATCC 39006 / SC 11482</strain>
    </source>
</reference>
<dbReference type="EMBL" id="CP025084">
    <property type="protein sequence ID" value="AUH02878.1"/>
    <property type="molecule type" value="Genomic_DNA"/>
</dbReference>
<feature type="domain" description="Response regulatory" evidence="8">
    <location>
        <begin position="8"/>
        <end position="122"/>
    </location>
</feature>
<dbReference type="InterPro" id="IPR001789">
    <property type="entry name" value="Sig_transdc_resp-reg_receiver"/>
</dbReference>
<evidence type="ECO:0000256" key="1">
    <source>
        <dbReference type="ARBA" id="ARBA00022741"/>
    </source>
</evidence>
<dbReference type="InterPro" id="IPR011006">
    <property type="entry name" value="CheY-like_superfamily"/>
</dbReference>
<dbReference type="STRING" id="104623.Ser39006_00710"/>
<dbReference type="PROSITE" id="PS50110">
    <property type="entry name" value="RESPONSE_REGULATORY"/>
    <property type="match status" value="1"/>
</dbReference>
<dbReference type="eggNOG" id="COG2204">
    <property type="taxonomic scope" value="Bacteria"/>
</dbReference>
<evidence type="ECO:0000256" key="2">
    <source>
        <dbReference type="ARBA" id="ARBA00022840"/>
    </source>
</evidence>
<dbReference type="PROSITE" id="PS00676">
    <property type="entry name" value="SIGMA54_INTERACT_2"/>
    <property type="match status" value="1"/>
</dbReference>
<dbReference type="Proteomes" id="UP000233778">
    <property type="component" value="Chromosome"/>
</dbReference>
<dbReference type="InterPro" id="IPR025943">
    <property type="entry name" value="Sigma_54_int_dom_ATP-bd_2"/>
</dbReference>
<dbReference type="RefSeq" id="WP_021013985.1">
    <property type="nucleotide sequence ID" value="NZ_CP025084.1"/>
</dbReference>
<dbReference type="InterPro" id="IPR003593">
    <property type="entry name" value="AAA+_ATPase"/>
</dbReference>
<keyword evidence="1" id="KW-0547">Nucleotide-binding</keyword>
<dbReference type="SMART" id="SM00382">
    <property type="entry name" value="AAA"/>
    <property type="match status" value="1"/>
</dbReference>
<dbReference type="FunFam" id="3.40.50.300:FF:000006">
    <property type="entry name" value="DNA-binding transcriptional regulator NtrC"/>
    <property type="match status" value="1"/>
</dbReference>
<name>M9WR92_SERS3</name>
<dbReference type="OrthoDB" id="9804019at2"/>
<evidence type="ECO:0000313" key="9">
    <source>
        <dbReference type="EMBL" id="AGJ98300.1"/>
    </source>
</evidence>
<dbReference type="GO" id="GO:0005524">
    <property type="term" value="F:ATP binding"/>
    <property type="evidence" value="ECO:0007669"/>
    <property type="project" value="UniProtKB-KW"/>
</dbReference>
<dbReference type="PANTHER" id="PTHR32071">
    <property type="entry name" value="TRANSCRIPTIONAL REGULATORY PROTEIN"/>
    <property type="match status" value="1"/>
</dbReference>